<sequence>MREQANVTRVRVEWNCDGTHLLVSVRDDGPGTLDPGRPALRRLTARASALGGSLAVRAVDTWGSEVDARIPLDPPDTSDTAALMWDLGAREAEVLQLLVAGRRNRQIATELGISENTVKFHTSRLYRKLGVSSRAAAAAIAADAGLNLLAGPAAQGVRG</sequence>
<dbReference type="InterPro" id="IPR000792">
    <property type="entry name" value="Tscrpt_reg_LuxR_C"/>
</dbReference>
<keyword evidence="1" id="KW-0805">Transcription regulation</keyword>
<dbReference type="InterPro" id="IPR036890">
    <property type="entry name" value="HATPase_C_sf"/>
</dbReference>
<gene>
    <name evidence="5" type="ORF">K7862_01540</name>
</gene>
<evidence type="ECO:0000313" key="6">
    <source>
        <dbReference type="Proteomes" id="UP000778578"/>
    </source>
</evidence>
<dbReference type="SMART" id="SM00421">
    <property type="entry name" value="HTH_LUXR"/>
    <property type="match status" value="1"/>
</dbReference>
<dbReference type="PANTHER" id="PTHR44688">
    <property type="entry name" value="DNA-BINDING TRANSCRIPTIONAL ACTIVATOR DEVR_DOSR"/>
    <property type="match status" value="1"/>
</dbReference>
<organism evidence="5 6">
    <name type="scientific">Actinacidiphila acidipaludis</name>
    <dbReference type="NCBI Taxonomy" id="2873382"/>
    <lineage>
        <taxon>Bacteria</taxon>
        <taxon>Bacillati</taxon>
        <taxon>Actinomycetota</taxon>
        <taxon>Actinomycetes</taxon>
        <taxon>Kitasatosporales</taxon>
        <taxon>Streptomycetaceae</taxon>
        <taxon>Actinacidiphila</taxon>
    </lineage>
</organism>
<protein>
    <submittedName>
        <fullName evidence="5">LuxR C-terminal-related transcriptional regulator</fullName>
    </submittedName>
</protein>
<dbReference type="PANTHER" id="PTHR44688:SF16">
    <property type="entry name" value="DNA-BINDING TRANSCRIPTIONAL ACTIVATOR DEVR_DOSR"/>
    <property type="match status" value="1"/>
</dbReference>
<dbReference type="SUPFAM" id="SSF46894">
    <property type="entry name" value="C-terminal effector domain of the bipartite response regulators"/>
    <property type="match status" value="1"/>
</dbReference>
<proteinExistence type="predicted"/>
<accession>A0ABS7PZK8</accession>
<dbReference type="Gene3D" id="1.10.10.10">
    <property type="entry name" value="Winged helix-like DNA-binding domain superfamily/Winged helix DNA-binding domain"/>
    <property type="match status" value="1"/>
</dbReference>
<evidence type="ECO:0000256" key="1">
    <source>
        <dbReference type="ARBA" id="ARBA00023015"/>
    </source>
</evidence>
<dbReference type="SUPFAM" id="SSF55874">
    <property type="entry name" value="ATPase domain of HSP90 chaperone/DNA topoisomerase II/histidine kinase"/>
    <property type="match status" value="1"/>
</dbReference>
<evidence type="ECO:0000313" key="5">
    <source>
        <dbReference type="EMBL" id="MBY8876322.1"/>
    </source>
</evidence>
<dbReference type="Proteomes" id="UP000778578">
    <property type="component" value="Unassembled WGS sequence"/>
</dbReference>
<reference evidence="5 6" key="1">
    <citation type="submission" date="2021-08" db="EMBL/GenBank/DDBJ databases">
        <title>WGS of actinomycetes from Thailand.</title>
        <authorList>
            <person name="Thawai C."/>
        </authorList>
    </citation>
    <scope>NUCLEOTIDE SEQUENCE [LARGE SCALE GENOMIC DNA]</scope>
    <source>
        <strain evidence="5 6">PLK6-54</strain>
    </source>
</reference>
<keyword evidence="6" id="KW-1185">Reference proteome</keyword>
<keyword evidence="2" id="KW-0238">DNA-binding</keyword>
<evidence type="ECO:0000256" key="2">
    <source>
        <dbReference type="ARBA" id="ARBA00023125"/>
    </source>
</evidence>
<dbReference type="Pfam" id="PF00196">
    <property type="entry name" value="GerE"/>
    <property type="match status" value="1"/>
</dbReference>
<feature type="domain" description="HTH luxR-type" evidence="4">
    <location>
        <begin position="80"/>
        <end position="145"/>
    </location>
</feature>
<dbReference type="PROSITE" id="PS00622">
    <property type="entry name" value="HTH_LUXR_1"/>
    <property type="match status" value="1"/>
</dbReference>
<evidence type="ECO:0000256" key="3">
    <source>
        <dbReference type="ARBA" id="ARBA00023163"/>
    </source>
</evidence>
<name>A0ABS7PZK8_9ACTN</name>
<dbReference type="CDD" id="cd06170">
    <property type="entry name" value="LuxR_C_like"/>
    <property type="match status" value="1"/>
</dbReference>
<dbReference type="Gene3D" id="3.30.565.10">
    <property type="entry name" value="Histidine kinase-like ATPase, C-terminal domain"/>
    <property type="match status" value="1"/>
</dbReference>
<dbReference type="InterPro" id="IPR016032">
    <property type="entry name" value="Sig_transdc_resp-reg_C-effctor"/>
</dbReference>
<dbReference type="PRINTS" id="PR00038">
    <property type="entry name" value="HTHLUXR"/>
</dbReference>
<dbReference type="PROSITE" id="PS50043">
    <property type="entry name" value="HTH_LUXR_2"/>
    <property type="match status" value="1"/>
</dbReference>
<keyword evidence="3" id="KW-0804">Transcription</keyword>
<comment type="caution">
    <text evidence="5">The sequence shown here is derived from an EMBL/GenBank/DDBJ whole genome shotgun (WGS) entry which is preliminary data.</text>
</comment>
<evidence type="ECO:0000259" key="4">
    <source>
        <dbReference type="PROSITE" id="PS50043"/>
    </source>
</evidence>
<dbReference type="EMBL" id="JAINZZ010000001">
    <property type="protein sequence ID" value="MBY8876322.1"/>
    <property type="molecule type" value="Genomic_DNA"/>
</dbReference>
<dbReference type="InterPro" id="IPR036388">
    <property type="entry name" value="WH-like_DNA-bd_sf"/>
</dbReference>